<name>A0A136M0P2_9BACT</name>
<dbReference type="STRING" id="1617426.TR69_WS6001000349"/>
<protein>
    <submittedName>
        <fullName evidence="1">Uncharacterized protein</fullName>
    </submittedName>
</protein>
<dbReference type="AlphaFoldDB" id="A0A136M0P2"/>
<comment type="caution">
    <text evidence="1">The sequence shown here is derived from an EMBL/GenBank/DDBJ whole genome shotgun (WGS) entry which is preliminary data.</text>
</comment>
<dbReference type="Proteomes" id="UP000070457">
    <property type="component" value="Unassembled WGS sequence"/>
</dbReference>
<evidence type="ECO:0000313" key="1">
    <source>
        <dbReference type="EMBL" id="KXK27472.1"/>
    </source>
</evidence>
<reference evidence="1 2" key="1">
    <citation type="submission" date="2015-02" db="EMBL/GenBank/DDBJ databases">
        <title>Improved understanding of the partial-nitritation anammox process through 23 genomes representing the majority of the microbial community.</title>
        <authorList>
            <person name="Speth D.R."/>
            <person name="In T Zandt M."/>
            <person name="Guerrero Cruz S."/>
            <person name="Jetten M.S."/>
            <person name="Dutilh B.E."/>
        </authorList>
    </citation>
    <scope>NUCLEOTIDE SEQUENCE [LARGE SCALE GENOMIC DNA]</scope>
    <source>
        <strain evidence="1">OLB20</strain>
    </source>
</reference>
<sequence length="112" mass="12675">MYALIQYSCDFPILGGIAPATLNELVESECGPLLVFRTRPGQELPHRAFIEEKGLGRYVPDKDRLMEILQAGLSPEAKQRFLDRGRAFRDDQARRAAELPSLVKSLYESTHK</sequence>
<organism evidence="1 2">
    <name type="scientific">candidate division WS6 bacterium OLB20</name>
    <dbReference type="NCBI Taxonomy" id="1617426"/>
    <lineage>
        <taxon>Bacteria</taxon>
        <taxon>Candidatus Dojkabacteria</taxon>
    </lineage>
</organism>
<accession>A0A136M0P2</accession>
<proteinExistence type="predicted"/>
<evidence type="ECO:0000313" key="2">
    <source>
        <dbReference type="Proteomes" id="UP000070457"/>
    </source>
</evidence>
<dbReference type="EMBL" id="JYNZ01000002">
    <property type="protein sequence ID" value="KXK27472.1"/>
    <property type="molecule type" value="Genomic_DNA"/>
</dbReference>
<gene>
    <name evidence="1" type="ORF">TR69_WS6001000349</name>
</gene>